<name>A0A383ER77_9ZZZZ</name>
<reference evidence="1" key="1">
    <citation type="submission" date="2018-05" db="EMBL/GenBank/DDBJ databases">
        <authorList>
            <person name="Lanie J.A."/>
            <person name="Ng W.-L."/>
            <person name="Kazmierczak K.M."/>
            <person name="Andrzejewski T.M."/>
            <person name="Davidsen T.M."/>
            <person name="Wayne K.J."/>
            <person name="Tettelin H."/>
            <person name="Glass J.I."/>
            <person name="Rusch D."/>
            <person name="Podicherti R."/>
            <person name="Tsui H.-C.T."/>
            <person name="Winkler M.E."/>
        </authorList>
    </citation>
    <scope>NUCLEOTIDE SEQUENCE</scope>
</reference>
<dbReference type="SUPFAM" id="SSF51735">
    <property type="entry name" value="NAD(P)-binding Rossmann-fold domains"/>
    <property type="match status" value="1"/>
</dbReference>
<evidence type="ECO:0008006" key="2">
    <source>
        <dbReference type="Google" id="ProtNLM"/>
    </source>
</evidence>
<accession>A0A383ER77</accession>
<feature type="non-terminal residue" evidence="1">
    <location>
        <position position="61"/>
    </location>
</feature>
<dbReference type="AlphaFoldDB" id="A0A383ER77"/>
<protein>
    <recommendedName>
        <fullName evidence="2">SDR family NAD(P)-dependent oxidoreductase</fullName>
    </recommendedName>
</protein>
<dbReference type="Gene3D" id="3.40.50.720">
    <property type="entry name" value="NAD(P)-binding Rossmann-like Domain"/>
    <property type="match status" value="1"/>
</dbReference>
<organism evidence="1">
    <name type="scientific">marine metagenome</name>
    <dbReference type="NCBI Taxonomy" id="408172"/>
    <lineage>
        <taxon>unclassified sequences</taxon>
        <taxon>metagenomes</taxon>
        <taxon>ecological metagenomes</taxon>
    </lineage>
</organism>
<dbReference type="Pfam" id="PF00106">
    <property type="entry name" value="adh_short"/>
    <property type="match status" value="1"/>
</dbReference>
<evidence type="ECO:0000313" key="1">
    <source>
        <dbReference type="EMBL" id="SVE59396.1"/>
    </source>
</evidence>
<proteinExistence type="predicted"/>
<dbReference type="InterPro" id="IPR036291">
    <property type="entry name" value="NAD(P)-bd_dom_sf"/>
</dbReference>
<dbReference type="InterPro" id="IPR002347">
    <property type="entry name" value="SDR_fam"/>
</dbReference>
<sequence>MTGKRVLVTGGNRGLGLSVVKAMAAAGAEVFAWGRDEKALALAADLVKGVSGFCSFHRVDV</sequence>
<gene>
    <name evidence="1" type="ORF">METZ01_LOCUS512250</name>
</gene>
<dbReference type="EMBL" id="UINC01228186">
    <property type="protein sequence ID" value="SVE59396.1"/>
    <property type="molecule type" value="Genomic_DNA"/>
</dbReference>